<evidence type="ECO:0000313" key="3">
    <source>
        <dbReference type="EMBL" id="SHN55307.1"/>
    </source>
</evidence>
<dbReference type="AlphaFoldDB" id="A0A1M7S9M0"/>
<feature type="compositionally biased region" description="Basic residues" evidence="2">
    <location>
        <begin position="304"/>
        <end position="317"/>
    </location>
</feature>
<dbReference type="EMBL" id="FRDM01000002">
    <property type="protein sequence ID" value="SHN55307.1"/>
    <property type="molecule type" value="Genomic_DNA"/>
</dbReference>
<reference evidence="3 4" key="1">
    <citation type="submission" date="2016-12" db="EMBL/GenBank/DDBJ databases">
        <authorList>
            <person name="Song W.-J."/>
            <person name="Kurnit D.M."/>
        </authorList>
    </citation>
    <scope>NUCLEOTIDE SEQUENCE [LARGE SCALE GENOMIC DNA]</scope>
    <source>
        <strain evidence="3 4">DSM 43162</strain>
    </source>
</reference>
<keyword evidence="1" id="KW-0378">Hydrolase</keyword>
<feature type="compositionally biased region" description="Low complexity" evidence="2">
    <location>
        <begin position="255"/>
        <end position="274"/>
    </location>
</feature>
<dbReference type="InterPro" id="IPR036866">
    <property type="entry name" value="RibonucZ/Hydroxyglut_hydro"/>
</dbReference>
<organism evidence="3 4">
    <name type="scientific">Geodermatophilus obscurus</name>
    <dbReference type="NCBI Taxonomy" id="1861"/>
    <lineage>
        <taxon>Bacteria</taxon>
        <taxon>Bacillati</taxon>
        <taxon>Actinomycetota</taxon>
        <taxon>Actinomycetes</taxon>
        <taxon>Geodermatophilales</taxon>
        <taxon>Geodermatophilaceae</taxon>
        <taxon>Geodermatophilus</taxon>
    </lineage>
</organism>
<accession>A0A1M7S9M0</accession>
<evidence type="ECO:0000256" key="1">
    <source>
        <dbReference type="ARBA" id="ARBA00022759"/>
    </source>
</evidence>
<gene>
    <name evidence="3" type="ORF">SAMN05660350_00565</name>
</gene>
<name>A0A1M7S9M0_9ACTN</name>
<dbReference type="Proteomes" id="UP000184428">
    <property type="component" value="Unassembled WGS sequence"/>
</dbReference>
<dbReference type="PANTHER" id="PTHR46018:SF2">
    <property type="entry name" value="ZINC PHOSPHODIESTERASE ELAC PROTEIN 1"/>
    <property type="match status" value="1"/>
</dbReference>
<proteinExistence type="predicted"/>
<dbReference type="PANTHER" id="PTHR46018">
    <property type="entry name" value="ZINC PHOSPHODIESTERASE ELAC PROTEIN 1"/>
    <property type="match status" value="1"/>
</dbReference>
<feature type="compositionally biased region" description="Gly residues" evidence="2">
    <location>
        <begin position="188"/>
        <end position="202"/>
    </location>
</feature>
<keyword evidence="1" id="KW-0255">Endonuclease</keyword>
<evidence type="ECO:0000313" key="4">
    <source>
        <dbReference type="Proteomes" id="UP000184428"/>
    </source>
</evidence>
<dbReference type="Pfam" id="PF23023">
    <property type="entry name" value="Anti-Pycsar_Apyc1"/>
    <property type="match status" value="1"/>
</dbReference>
<evidence type="ECO:0000256" key="2">
    <source>
        <dbReference type="SAM" id="MobiDB-lite"/>
    </source>
</evidence>
<feature type="compositionally biased region" description="Basic residues" evidence="2">
    <location>
        <begin position="208"/>
        <end position="223"/>
    </location>
</feature>
<dbReference type="SUPFAM" id="SSF56281">
    <property type="entry name" value="Metallo-hydrolase/oxidoreductase"/>
    <property type="match status" value="1"/>
</dbReference>
<dbReference type="GO" id="GO:0042781">
    <property type="term" value="F:3'-tRNA processing endoribonuclease activity"/>
    <property type="evidence" value="ECO:0007669"/>
    <property type="project" value="TreeGrafter"/>
</dbReference>
<protein>
    <submittedName>
        <fullName evidence="3">Metallo-beta-lactamase superfamily protein</fullName>
    </submittedName>
</protein>
<sequence>MSARELVVLGTASQAPTRTRNHNGHLLRWDGAGFLFDPGEGTQRQLLLAGVPSSAVTRLCVSHFHGDHCPGPLQGPVASLRGTGAGGPFAGVRAGVLRPAAGRVGVPRRPRPARGAADRRRAGGLRTVVDAGGPPAGPPRRDVRLPAGRARRPPDAARGARPRGGGRAGRRAAPAGGAAGRRRADRAAGGGERAASGAAGGLRDGHPAVRRGPRAGRRGRPAGHRVDVPRRGRLAGPRVRTPDRAPGGDGRGRVRGAPAGAHPLLPALPRPGALPGRGGRGVRRRPGGGGGPDDRAGAAPSAPRRSRSRRTARWRGR</sequence>
<dbReference type="Gene3D" id="3.60.15.10">
    <property type="entry name" value="Ribonuclease Z/Hydroxyacylglutathione hydrolase-like"/>
    <property type="match status" value="1"/>
</dbReference>
<keyword evidence="1" id="KW-0540">Nuclease</keyword>
<feature type="region of interest" description="Disordered" evidence="2">
    <location>
        <begin position="103"/>
        <end position="317"/>
    </location>
</feature>